<reference evidence="3" key="1">
    <citation type="journal article" date="2019" name="Int. J. Syst. Evol. Microbiol.">
        <title>The Global Catalogue of Microorganisms (GCM) 10K type strain sequencing project: providing services to taxonomists for standard genome sequencing and annotation.</title>
        <authorList>
            <consortium name="The Broad Institute Genomics Platform"/>
            <consortium name="The Broad Institute Genome Sequencing Center for Infectious Disease"/>
            <person name="Wu L."/>
            <person name="Ma J."/>
        </authorList>
    </citation>
    <scope>NUCLEOTIDE SEQUENCE [LARGE SCALE GENOMIC DNA]</scope>
    <source>
        <strain evidence="3">CCUG 56754</strain>
    </source>
</reference>
<evidence type="ECO:0000256" key="1">
    <source>
        <dbReference type="SAM" id="Phobius"/>
    </source>
</evidence>
<keyword evidence="1" id="KW-0472">Membrane</keyword>
<protein>
    <submittedName>
        <fullName evidence="2">Uncharacterized protein</fullName>
    </submittedName>
</protein>
<gene>
    <name evidence="2" type="ORF">ACFQ3N_19535</name>
</gene>
<feature type="transmembrane region" description="Helical" evidence="1">
    <location>
        <begin position="7"/>
        <end position="39"/>
    </location>
</feature>
<organism evidence="2 3">
    <name type="scientific">Virgibacillus byunsanensis</name>
    <dbReference type="NCBI Taxonomy" id="570945"/>
    <lineage>
        <taxon>Bacteria</taxon>
        <taxon>Bacillati</taxon>
        <taxon>Bacillota</taxon>
        <taxon>Bacilli</taxon>
        <taxon>Bacillales</taxon>
        <taxon>Bacillaceae</taxon>
        <taxon>Virgibacillus</taxon>
    </lineage>
</organism>
<evidence type="ECO:0000313" key="3">
    <source>
        <dbReference type="Proteomes" id="UP001597040"/>
    </source>
</evidence>
<keyword evidence="1" id="KW-1133">Transmembrane helix</keyword>
<keyword evidence="3" id="KW-1185">Reference proteome</keyword>
<proteinExistence type="predicted"/>
<comment type="caution">
    <text evidence="2">The sequence shown here is derived from an EMBL/GenBank/DDBJ whole genome shotgun (WGS) entry which is preliminary data.</text>
</comment>
<accession>A0ABW3LRY1</accession>
<name>A0ABW3LRY1_9BACI</name>
<sequence>MNDNVNLMLGISIIGITTIICTILSIVTGEWAILLVSIIPNLMNY</sequence>
<dbReference type="EMBL" id="JBHTKJ010000073">
    <property type="protein sequence ID" value="MFD1040573.1"/>
    <property type="molecule type" value="Genomic_DNA"/>
</dbReference>
<keyword evidence="1" id="KW-0812">Transmembrane</keyword>
<dbReference type="RefSeq" id="WP_390364767.1">
    <property type="nucleotide sequence ID" value="NZ_JBHTKJ010000073.1"/>
</dbReference>
<evidence type="ECO:0000313" key="2">
    <source>
        <dbReference type="EMBL" id="MFD1040573.1"/>
    </source>
</evidence>
<dbReference type="Proteomes" id="UP001597040">
    <property type="component" value="Unassembled WGS sequence"/>
</dbReference>